<comment type="caution">
    <text evidence="3">The sequence shown here is derived from an EMBL/GenBank/DDBJ whole genome shotgun (WGS) entry which is preliminary data.</text>
</comment>
<sequence length="63" mass="6604">MGQRWRRNWQQRGRGVTGGEYGHGREERLLAVVVVVAAMAMVVALAAVAAAAVVTAASVVEAV</sequence>
<evidence type="ECO:0000256" key="1">
    <source>
        <dbReference type="SAM" id="MobiDB-lite"/>
    </source>
</evidence>
<evidence type="ECO:0000313" key="3">
    <source>
        <dbReference type="EMBL" id="KAK1129756.1"/>
    </source>
</evidence>
<reference evidence="3" key="1">
    <citation type="submission" date="2021-10" db="EMBL/GenBank/DDBJ databases">
        <title>Melipona bicolor Genome sequencing and assembly.</title>
        <authorList>
            <person name="Araujo N.S."/>
            <person name="Arias M.C."/>
        </authorList>
    </citation>
    <scope>NUCLEOTIDE SEQUENCE</scope>
    <source>
        <strain evidence="3">USP_2M_L1-L4_2017</strain>
        <tissue evidence="3">Whole body</tissue>
    </source>
</reference>
<keyword evidence="4" id="KW-1185">Reference proteome</keyword>
<accession>A0AA40G2B3</accession>
<protein>
    <submittedName>
        <fullName evidence="3">Uncharacterized protein</fullName>
    </submittedName>
</protein>
<feature type="region of interest" description="Disordered" evidence="1">
    <location>
        <begin position="1"/>
        <end position="21"/>
    </location>
</feature>
<dbReference type="Proteomes" id="UP001177670">
    <property type="component" value="Unassembled WGS sequence"/>
</dbReference>
<proteinExistence type="predicted"/>
<evidence type="ECO:0000256" key="2">
    <source>
        <dbReference type="SAM" id="Phobius"/>
    </source>
</evidence>
<feature type="transmembrane region" description="Helical" evidence="2">
    <location>
        <begin position="29"/>
        <end position="60"/>
    </location>
</feature>
<evidence type="ECO:0000313" key="4">
    <source>
        <dbReference type="Proteomes" id="UP001177670"/>
    </source>
</evidence>
<keyword evidence="2" id="KW-0812">Transmembrane</keyword>
<keyword evidence="2" id="KW-0472">Membrane</keyword>
<dbReference type="EMBL" id="JAHYIQ010000008">
    <property type="protein sequence ID" value="KAK1129756.1"/>
    <property type="molecule type" value="Genomic_DNA"/>
</dbReference>
<keyword evidence="2" id="KW-1133">Transmembrane helix</keyword>
<name>A0AA40G2B3_9HYME</name>
<organism evidence="3 4">
    <name type="scientific">Melipona bicolor</name>
    <dbReference type="NCBI Taxonomy" id="60889"/>
    <lineage>
        <taxon>Eukaryota</taxon>
        <taxon>Metazoa</taxon>
        <taxon>Ecdysozoa</taxon>
        <taxon>Arthropoda</taxon>
        <taxon>Hexapoda</taxon>
        <taxon>Insecta</taxon>
        <taxon>Pterygota</taxon>
        <taxon>Neoptera</taxon>
        <taxon>Endopterygota</taxon>
        <taxon>Hymenoptera</taxon>
        <taxon>Apocrita</taxon>
        <taxon>Aculeata</taxon>
        <taxon>Apoidea</taxon>
        <taxon>Anthophila</taxon>
        <taxon>Apidae</taxon>
        <taxon>Melipona</taxon>
    </lineage>
</organism>
<dbReference type="AlphaFoldDB" id="A0AA40G2B3"/>
<gene>
    <name evidence="3" type="ORF">K0M31_019468</name>
</gene>